<reference evidence="3 4" key="1">
    <citation type="journal article" date="2015" name="Front. Microbiol.">
        <title>Genome sequence of the plant growth promoting endophytic yeast Rhodotorula graminis WP1.</title>
        <authorList>
            <person name="Firrincieli A."/>
            <person name="Otillar R."/>
            <person name="Salamov A."/>
            <person name="Schmutz J."/>
            <person name="Khan Z."/>
            <person name="Redman R.S."/>
            <person name="Fleck N.D."/>
            <person name="Lindquist E."/>
            <person name="Grigoriev I.V."/>
            <person name="Doty S.L."/>
        </authorList>
    </citation>
    <scope>NUCLEOTIDE SEQUENCE [LARGE SCALE GENOMIC DNA]</scope>
    <source>
        <strain evidence="3 4">WP1</strain>
    </source>
</reference>
<keyword evidence="2" id="KW-1133">Transmembrane helix</keyword>
<feature type="compositionally biased region" description="Low complexity" evidence="1">
    <location>
        <begin position="513"/>
        <end position="523"/>
    </location>
</feature>
<evidence type="ECO:0000313" key="4">
    <source>
        <dbReference type="Proteomes" id="UP000053890"/>
    </source>
</evidence>
<evidence type="ECO:0000313" key="3">
    <source>
        <dbReference type="EMBL" id="KPV78373.1"/>
    </source>
</evidence>
<proteinExistence type="predicted"/>
<feature type="region of interest" description="Disordered" evidence="1">
    <location>
        <begin position="1"/>
        <end position="40"/>
    </location>
</feature>
<dbReference type="OMA" id="GTGSWWN"/>
<feature type="compositionally biased region" description="Gly residues" evidence="1">
    <location>
        <begin position="623"/>
        <end position="637"/>
    </location>
</feature>
<keyword evidence="2" id="KW-0812">Transmembrane</keyword>
<feature type="compositionally biased region" description="Polar residues" evidence="1">
    <location>
        <begin position="541"/>
        <end position="558"/>
    </location>
</feature>
<feature type="compositionally biased region" description="Low complexity" evidence="1">
    <location>
        <begin position="682"/>
        <end position="695"/>
    </location>
</feature>
<organism evidence="3 4">
    <name type="scientific">Rhodotorula graminis (strain WP1)</name>
    <dbReference type="NCBI Taxonomy" id="578459"/>
    <lineage>
        <taxon>Eukaryota</taxon>
        <taxon>Fungi</taxon>
        <taxon>Dikarya</taxon>
        <taxon>Basidiomycota</taxon>
        <taxon>Pucciniomycotina</taxon>
        <taxon>Microbotryomycetes</taxon>
        <taxon>Sporidiobolales</taxon>
        <taxon>Sporidiobolaceae</taxon>
        <taxon>Rhodotorula</taxon>
    </lineage>
</organism>
<keyword evidence="4" id="KW-1185">Reference proteome</keyword>
<feature type="compositionally biased region" description="Low complexity" evidence="1">
    <location>
        <begin position="158"/>
        <end position="180"/>
    </location>
</feature>
<feature type="region of interest" description="Disordered" evidence="1">
    <location>
        <begin position="511"/>
        <end position="558"/>
    </location>
</feature>
<feature type="region of interest" description="Disordered" evidence="1">
    <location>
        <begin position="310"/>
        <end position="359"/>
    </location>
</feature>
<feature type="compositionally biased region" description="Low complexity" evidence="1">
    <location>
        <begin position="310"/>
        <end position="349"/>
    </location>
</feature>
<gene>
    <name evidence="3" type="ORF">RHOBADRAFT_50846</name>
</gene>
<keyword evidence="2" id="KW-0472">Membrane</keyword>
<sequence>MSHIDAPLRSRRHSDPSPANSNKVRRRQPAPRSANDTHDYAPDALLFPTLLLPAELELRRVAARPDSVLLRSARPAGPRHYATDSSFRLHALVARQSSSSGARTTYAAALDDALEDVDASTDCGAVAAAYRGSASTPQVVALCTRRRRAVIRATQAEASASSSRAAASTSRAVASASSRSSRAAAASSSSRAAAAAAASSSSSSSASSSRSAAAAATRTRTRLIQRTTRPANTPRIAAPITTPLNPSQASASRFSELESFVSSQFDDAASVITSRAAAASSSREALQSSVDSLFSSALVVVSSRRASATASSTAQVSASSSATTPTSTSTSLPPSSSSSTSADPSSTSSGAEPSATAAPASGNRIAKIVGPSVAIPLGLLLLGLLAFCLLRRRRRRRNAAGPLGGRSTPGGLGPISNPQPMQAAPQQYGAMARFAPGAGSGSGMGGVGVGAGVGAAAAAGAGGAAAVGAARGNNDSQESVGTTPSAIGVAFSEPRTKWGRRSLVDVLAGGVRSANSGSNSPSGSGAGTGFGTPERQFRGVSGTSSFGGRQPSITSLASGSIPSEYRGVGGYNSFGYQPGQMRPVMTPLGGHYDPFAPSPSIVPVPASAQRHPYPVPSEEGSISGYGSGSGSHSGSGSGDDLARQYGGAAPAGERATFGDGAAAQPGLPYLAPLRPDMGRSRTTGTTTTGEEGYYTADPGASSRDELESETLEEVVLRDFGVEDYSPEERSVNFGSGSSGSGGSGSAGRPSFVGSVRRSFEEPGATPRVGSRTSTPRLGSGHGSLGTRRNDGTGSWWN</sequence>
<evidence type="ECO:0000256" key="1">
    <source>
        <dbReference type="SAM" id="MobiDB-lite"/>
    </source>
</evidence>
<dbReference type="EMBL" id="KQ474073">
    <property type="protein sequence ID" value="KPV78373.1"/>
    <property type="molecule type" value="Genomic_DNA"/>
</dbReference>
<feature type="region of interest" description="Disordered" evidence="1">
    <location>
        <begin position="155"/>
        <end position="180"/>
    </location>
</feature>
<dbReference type="AlphaFoldDB" id="A0A194SCB4"/>
<feature type="region of interest" description="Disordered" evidence="1">
    <location>
        <begin position="399"/>
        <end position="425"/>
    </location>
</feature>
<dbReference type="OrthoDB" id="2529491at2759"/>
<name>A0A194SCB4_RHOGW</name>
<dbReference type="RefSeq" id="XP_018274422.1">
    <property type="nucleotide sequence ID" value="XM_018415521.1"/>
</dbReference>
<dbReference type="Proteomes" id="UP000053890">
    <property type="component" value="Unassembled WGS sequence"/>
</dbReference>
<accession>A0A194SCB4</accession>
<dbReference type="GeneID" id="28975969"/>
<feature type="region of interest" description="Disordered" evidence="1">
    <location>
        <begin position="606"/>
        <end position="797"/>
    </location>
</feature>
<protein>
    <submittedName>
        <fullName evidence="3">Uncharacterized protein</fullName>
    </submittedName>
</protein>
<feature type="transmembrane region" description="Helical" evidence="2">
    <location>
        <begin position="368"/>
        <end position="390"/>
    </location>
</feature>
<feature type="compositionally biased region" description="Basic and acidic residues" evidence="1">
    <location>
        <begin position="714"/>
        <end position="730"/>
    </location>
</feature>
<evidence type="ECO:0000256" key="2">
    <source>
        <dbReference type="SAM" id="Phobius"/>
    </source>
</evidence>
<feature type="region of interest" description="Disordered" evidence="1">
    <location>
        <begin position="198"/>
        <end position="249"/>
    </location>
</feature>
<feature type="compositionally biased region" description="Low complexity" evidence="1">
    <location>
        <begin position="198"/>
        <end position="218"/>
    </location>
</feature>
<feature type="compositionally biased region" description="Gly residues" evidence="1">
    <location>
        <begin position="736"/>
        <end position="745"/>
    </location>
</feature>
<feature type="compositionally biased region" description="Gly residues" evidence="1">
    <location>
        <begin position="402"/>
        <end position="413"/>
    </location>
</feature>